<accession>A0AAV7I985</accession>
<evidence type="ECO:0000256" key="1">
    <source>
        <dbReference type="SAM" id="Phobius"/>
    </source>
</evidence>
<evidence type="ECO:0000313" key="2">
    <source>
        <dbReference type="EMBL" id="KAH0547280.1"/>
    </source>
</evidence>
<protein>
    <submittedName>
        <fullName evidence="2">Uncharacterized protein</fullName>
    </submittedName>
</protein>
<keyword evidence="1" id="KW-0472">Membrane</keyword>
<dbReference type="AlphaFoldDB" id="A0AAV7I985"/>
<reference evidence="2 3" key="1">
    <citation type="journal article" date="2021" name="J. Hered.">
        <title>A chromosome-level genome assembly of the parasitoid wasp, Cotesia glomerata (Hymenoptera: Braconidae).</title>
        <authorList>
            <person name="Pinto B.J."/>
            <person name="Weis J.J."/>
            <person name="Gamble T."/>
            <person name="Ode P.J."/>
            <person name="Paul R."/>
            <person name="Zaspel J.M."/>
        </authorList>
    </citation>
    <scope>NUCLEOTIDE SEQUENCE [LARGE SCALE GENOMIC DNA]</scope>
    <source>
        <strain evidence="2">CgM1</strain>
    </source>
</reference>
<proteinExistence type="predicted"/>
<dbReference type="Proteomes" id="UP000826195">
    <property type="component" value="Unassembled WGS sequence"/>
</dbReference>
<keyword evidence="3" id="KW-1185">Reference proteome</keyword>
<organism evidence="2 3">
    <name type="scientific">Cotesia glomerata</name>
    <name type="common">Lepidopteran parasitic wasp</name>
    <name type="synonym">Apanteles glomeratus</name>
    <dbReference type="NCBI Taxonomy" id="32391"/>
    <lineage>
        <taxon>Eukaryota</taxon>
        <taxon>Metazoa</taxon>
        <taxon>Ecdysozoa</taxon>
        <taxon>Arthropoda</taxon>
        <taxon>Hexapoda</taxon>
        <taxon>Insecta</taxon>
        <taxon>Pterygota</taxon>
        <taxon>Neoptera</taxon>
        <taxon>Endopterygota</taxon>
        <taxon>Hymenoptera</taxon>
        <taxon>Apocrita</taxon>
        <taxon>Ichneumonoidea</taxon>
        <taxon>Braconidae</taxon>
        <taxon>Microgastrinae</taxon>
        <taxon>Cotesia</taxon>
    </lineage>
</organism>
<evidence type="ECO:0000313" key="3">
    <source>
        <dbReference type="Proteomes" id="UP000826195"/>
    </source>
</evidence>
<comment type="caution">
    <text evidence="2">The sequence shown here is derived from an EMBL/GenBank/DDBJ whole genome shotgun (WGS) entry which is preliminary data.</text>
</comment>
<sequence>MTKRIRRISTVLRLNTPYAPSFHLLISDTAVHYGVVGVAFLYFWPQVIPEATKIARRKLGLVSRAGAEEKAGRGCHDQYHALNRLFSSLESSSVSLFHPQAREGSPAQAHSLAILRRKSQDTEPTFFSKKSSTTWDGGSEIVECQNTGVGGREKGSGALVVSSKAGKDLSSTLILLCLLLQKIQRFYSPASSPVVVAVAVAIKKSRKGVFQLSDKKTPARNCQKHQHPASTIKKEALLYEGFSFHSKERRVPSIHGTRLGSSGAGWHYHYHYQQLQICLKNPSAKIGIQADACSIVCSRRQCFGLLKFRVGGRQRFVGAIWHNRPYSENDRLSGFQIRNETIGIALASNYLFDSDDQQAEFFGLQSGGPLSRTIDQRNPVAQLIHLSGLCPILENAVGCPLRTDERLALIHPLTSLVKRGYKLTGLNFSDRRNLFYRPPVFPFYPFVCLSYPVG</sequence>
<keyword evidence="1" id="KW-0812">Transmembrane</keyword>
<keyword evidence="1" id="KW-1133">Transmembrane helix</keyword>
<gene>
    <name evidence="2" type="ORF">KQX54_018359</name>
</gene>
<dbReference type="EMBL" id="JAHXZJ010002237">
    <property type="protein sequence ID" value="KAH0547280.1"/>
    <property type="molecule type" value="Genomic_DNA"/>
</dbReference>
<feature type="transmembrane region" description="Helical" evidence="1">
    <location>
        <begin position="21"/>
        <end position="44"/>
    </location>
</feature>
<name>A0AAV7I985_COTGL</name>